<gene>
    <name evidence="2" type="ORF">ACOF00016_LOCUS17177</name>
</gene>
<accession>A0A7S3LG38</accession>
<evidence type="ECO:0008006" key="3">
    <source>
        <dbReference type="Google" id="ProtNLM"/>
    </source>
</evidence>
<proteinExistence type="predicted"/>
<organism evidence="2">
    <name type="scientific">Amphora coffeiformis</name>
    <dbReference type="NCBI Taxonomy" id="265554"/>
    <lineage>
        <taxon>Eukaryota</taxon>
        <taxon>Sar</taxon>
        <taxon>Stramenopiles</taxon>
        <taxon>Ochrophyta</taxon>
        <taxon>Bacillariophyta</taxon>
        <taxon>Bacillariophyceae</taxon>
        <taxon>Bacillariophycidae</taxon>
        <taxon>Thalassiophysales</taxon>
        <taxon>Catenulaceae</taxon>
        <taxon>Amphora</taxon>
    </lineage>
</organism>
<name>A0A7S3LG38_9STRA</name>
<keyword evidence="1" id="KW-0732">Signal</keyword>
<dbReference type="AlphaFoldDB" id="A0A7S3LG38"/>
<feature type="chain" id="PRO_5030556280" description="DUF3108 domain-containing protein" evidence="1">
    <location>
        <begin position="25"/>
        <end position="306"/>
    </location>
</feature>
<evidence type="ECO:0000256" key="1">
    <source>
        <dbReference type="SAM" id="SignalP"/>
    </source>
</evidence>
<sequence>MRRPTLSRIYHWSIAAILLAAVGAAPRFEVNGPVVTLTLKEPSSASDDANGRPWITDVSSVRPKATWSVRTNPSPFPRLLPTLKQLRANVGYEYHRLRQAPSWIEATARFSTREGDLVIQPSYDVPSRRQTLLVQASRGASYILAKFGGSTPSRRLVSALKGSFLLNLPYASISAVRLTPAWDFVKRDLACTIEAVTGGPSRTKAVLSLDYYNPTLTVVHALDERNTIAPEINLYNAKIIYQWDLLLGPSGSSLRTKVDPVTAIHVTWTDVSASGGTWVTDVRLPLEGSTVAALAADVRIRRQFRF</sequence>
<protein>
    <recommendedName>
        <fullName evidence="3">DUF3108 domain-containing protein</fullName>
    </recommendedName>
</protein>
<reference evidence="2" key="1">
    <citation type="submission" date="2021-01" db="EMBL/GenBank/DDBJ databases">
        <authorList>
            <person name="Corre E."/>
            <person name="Pelletier E."/>
            <person name="Niang G."/>
            <person name="Scheremetjew M."/>
            <person name="Finn R."/>
            <person name="Kale V."/>
            <person name="Holt S."/>
            <person name="Cochrane G."/>
            <person name="Meng A."/>
            <person name="Brown T."/>
            <person name="Cohen L."/>
        </authorList>
    </citation>
    <scope>NUCLEOTIDE SEQUENCE</scope>
    <source>
        <strain evidence="2">CCMP127</strain>
    </source>
</reference>
<evidence type="ECO:0000313" key="2">
    <source>
        <dbReference type="EMBL" id="CAE0420411.1"/>
    </source>
</evidence>
<feature type="signal peptide" evidence="1">
    <location>
        <begin position="1"/>
        <end position="24"/>
    </location>
</feature>
<dbReference type="EMBL" id="HBIM01023215">
    <property type="protein sequence ID" value="CAE0420411.1"/>
    <property type="molecule type" value="Transcribed_RNA"/>
</dbReference>